<dbReference type="Proteomes" id="UP000827976">
    <property type="component" value="Chromosome 14"/>
</dbReference>
<evidence type="ECO:0000313" key="2">
    <source>
        <dbReference type="Proteomes" id="UP000827976"/>
    </source>
</evidence>
<comment type="caution">
    <text evidence="1">The sequence shown here is derived from an EMBL/GenBank/DDBJ whole genome shotgun (WGS) entry which is preliminary data.</text>
</comment>
<dbReference type="EMBL" id="CM037024">
    <property type="protein sequence ID" value="KAH7663744.1"/>
    <property type="molecule type" value="Genomic_DNA"/>
</dbReference>
<organism evidence="1 2">
    <name type="scientific">Dioscorea alata</name>
    <name type="common">Purple yam</name>
    <dbReference type="NCBI Taxonomy" id="55571"/>
    <lineage>
        <taxon>Eukaryota</taxon>
        <taxon>Viridiplantae</taxon>
        <taxon>Streptophyta</taxon>
        <taxon>Embryophyta</taxon>
        <taxon>Tracheophyta</taxon>
        <taxon>Spermatophyta</taxon>
        <taxon>Magnoliopsida</taxon>
        <taxon>Liliopsida</taxon>
        <taxon>Dioscoreales</taxon>
        <taxon>Dioscoreaceae</taxon>
        <taxon>Dioscorea</taxon>
    </lineage>
</organism>
<evidence type="ECO:0000313" key="1">
    <source>
        <dbReference type="EMBL" id="KAH7663744.1"/>
    </source>
</evidence>
<proteinExistence type="predicted"/>
<dbReference type="EC" id="1.14.14.151" evidence="1"/>
<keyword evidence="2" id="KW-1185">Reference proteome</keyword>
<gene>
    <name evidence="1" type="ORF">IHE45_14G076600</name>
</gene>
<reference evidence="2" key="1">
    <citation type="journal article" date="2022" name="Nat. Commun.">
        <title>Chromosome evolution and the genetic basis of agronomically important traits in greater yam.</title>
        <authorList>
            <person name="Bredeson J.V."/>
            <person name="Lyons J.B."/>
            <person name="Oniyinde I.O."/>
            <person name="Okereke N.R."/>
            <person name="Kolade O."/>
            <person name="Nnabue I."/>
            <person name="Nwadili C.O."/>
            <person name="Hribova E."/>
            <person name="Parker M."/>
            <person name="Nwogha J."/>
            <person name="Shu S."/>
            <person name="Carlson J."/>
            <person name="Kariba R."/>
            <person name="Muthemba S."/>
            <person name="Knop K."/>
            <person name="Barton G.J."/>
            <person name="Sherwood A.V."/>
            <person name="Lopez-Montes A."/>
            <person name="Asiedu R."/>
            <person name="Jamnadass R."/>
            <person name="Muchugi A."/>
            <person name="Goodstein D."/>
            <person name="Egesi C.N."/>
            <person name="Featherston J."/>
            <person name="Asfaw A."/>
            <person name="Simpson G.G."/>
            <person name="Dolezel J."/>
            <person name="Hendre P.S."/>
            <person name="Van Deynze A."/>
            <person name="Kumar P.L."/>
            <person name="Obidiegwu J.E."/>
            <person name="Bhattacharjee R."/>
            <person name="Rokhsar D.S."/>
        </authorList>
    </citation>
    <scope>NUCLEOTIDE SEQUENCE [LARGE SCALE GENOMIC DNA]</scope>
    <source>
        <strain evidence="2">cv. TDa95/00328</strain>
    </source>
</reference>
<protein>
    <submittedName>
        <fullName evidence="1">Premnaspirodiene oxygenase protein</fullName>
        <ecNumber evidence="1">1.14.14.151</ecNumber>
    </submittedName>
</protein>
<keyword evidence="1" id="KW-0560">Oxidoreductase</keyword>
<sequence length="501" mass="56854">MALELLIPISLILVLLLLSIKLALFSTKTSVKLPPSPRKLPFIGNLHQIGLLPHKSLHKLSKKHGPFMLLQLGQVPTLVVSSSEMAKEILKTHDLIFASRPKVNAADIMLYGSQNLAFSPYGEHWRQMRKIAVTNLLSMKRVQSLHGTMEEQVAHMLSKISAASSSISPINLSKILFSFTNGMLFRAILGTSFDEEGENKMKFHEMMEETAVLLGGFNVEDYFPSFGWLCSLFGLDERAKRASSKWDSVLDQMIKDHVNRTKKGEGEDDDLIDVLLSIQGDPKKEFSLSKDHMKALLLDMLFAGSETGYVILEWSLAELIRNPKVMKKLQDEVRGKAFGKSMVKEKDLSDMNYLKAFLKEILRLHPPAPLLVPRESMESCRIQGYDIPKKTRVIVNYWAITRDQQIWDSPEELWPERFETNPIDFKGQHNYEYIPFGAGRRMCPGVHYGVTITELALANLVHRFDWKLPDGMVIEDLDMTETHALTVKMKSNLLLVAKPCF</sequence>
<accession>A0ACB7USP3</accession>
<name>A0ACB7USP3_DIOAL</name>